<dbReference type="InterPro" id="IPR047650">
    <property type="entry name" value="Transpos_IS110"/>
</dbReference>
<reference evidence="3 4" key="1">
    <citation type="submission" date="2017-09" db="EMBL/GenBank/DDBJ databases">
        <title>Reassesment of A. cryaerophilus.</title>
        <authorList>
            <person name="Perez-Cataluna A."/>
            <person name="Collado L."/>
            <person name="Salgado O."/>
            <person name="Lefinanco V."/>
            <person name="Figueras M.J."/>
        </authorList>
    </citation>
    <scope>NUCLEOTIDE SEQUENCE [LARGE SCALE GENOMIC DNA]</scope>
    <source>
        <strain evidence="3 4">LMG 9065</strain>
    </source>
</reference>
<dbReference type="GO" id="GO:0003677">
    <property type="term" value="F:DNA binding"/>
    <property type="evidence" value="ECO:0007669"/>
    <property type="project" value="InterPro"/>
</dbReference>
<dbReference type="NCBIfam" id="NF033542">
    <property type="entry name" value="transpos_IS110"/>
    <property type="match status" value="1"/>
</dbReference>
<dbReference type="InterPro" id="IPR002525">
    <property type="entry name" value="Transp_IS110-like_N"/>
</dbReference>
<protein>
    <submittedName>
        <fullName evidence="3">IS110 family transposase</fullName>
    </submittedName>
</protein>
<name>A0A2S9T8F5_9BACT</name>
<organism evidence="3 4">
    <name type="scientific">Aliarcobacter cryaerophilus</name>
    <dbReference type="NCBI Taxonomy" id="28198"/>
    <lineage>
        <taxon>Bacteria</taxon>
        <taxon>Pseudomonadati</taxon>
        <taxon>Campylobacterota</taxon>
        <taxon>Epsilonproteobacteria</taxon>
        <taxon>Campylobacterales</taxon>
        <taxon>Arcobacteraceae</taxon>
        <taxon>Aliarcobacter</taxon>
    </lineage>
</organism>
<feature type="domain" description="Transposase IS116/IS110/IS902 C-terminal" evidence="2">
    <location>
        <begin position="200"/>
        <end position="284"/>
    </location>
</feature>
<evidence type="ECO:0000259" key="1">
    <source>
        <dbReference type="Pfam" id="PF01548"/>
    </source>
</evidence>
<dbReference type="Pfam" id="PF02371">
    <property type="entry name" value="Transposase_20"/>
    <property type="match status" value="1"/>
</dbReference>
<gene>
    <name evidence="3" type="ORF">CJ670_09690</name>
</gene>
<dbReference type="PANTHER" id="PTHR33055">
    <property type="entry name" value="TRANSPOSASE FOR INSERTION SEQUENCE ELEMENT IS1111A"/>
    <property type="match status" value="1"/>
</dbReference>
<evidence type="ECO:0000259" key="2">
    <source>
        <dbReference type="Pfam" id="PF02371"/>
    </source>
</evidence>
<dbReference type="InterPro" id="IPR003346">
    <property type="entry name" value="Transposase_20"/>
</dbReference>
<dbReference type="GO" id="GO:0006313">
    <property type="term" value="P:DNA transposition"/>
    <property type="evidence" value="ECO:0007669"/>
    <property type="project" value="InterPro"/>
</dbReference>
<dbReference type="Proteomes" id="UP000239151">
    <property type="component" value="Unassembled WGS sequence"/>
</dbReference>
<feature type="domain" description="Transposase IS110-like N-terminal" evidence="1">
    <location>
        <begin position="5"/>
        <end position="149"/>
    </location>
</feature>
<evidence type="ECO:0000313" key="3">
    <source>
        <dbReference type="EMBL" id="PRM95125.1"/>
    </source>
</evidence>
<comment type="caution">
    <text evidence="3">The sequence shown here is derived from an EMBL/GenBank/DDBJ whole genome shotgun (WGS) entry which is preliminary data.</text>
</comment>
<accession>A0A2S9T8F5</accession>
<dbReference type="AlphaFoldDB" id="A0A2S9T8F5"/>
<evidence type="ECO:0000313" key="4">
    <source>
        <dbReference type="Proteomes" id="UP000239151"/>
    </source>
</evidence>
<dbReference type="EMBL" id="NXGI01000044">
    <property type="protein sequence ID" value="PRM95125.1"/>
    <property type="molecule type" value="Genomic_DNA"/>
</dbReference>
<dbReference type="GO" id="GO:0004803">
    <property type="term" value="F:transposase activity"/>
    <property type="evidence" value="ECO:0007669"/>
    <property type="project" value="InterPro"/>
</dbReference>
<dbReference type="Pfam" id="PF01548">
    <property type="entry name" value="DEDD_Tnp_IS110"/>
    <property type="match status" value="1"/>
</dbReference>
<sequence length="336" mass="38811">MYNFIGIDVSKLTLQIYVEANESSVEIDNDEKNLKLFYKKLKKLYKNDKPFVFIYEPTANYSVALTRFCAKNNIYAYVVNTFISSNFSKSLGNRNKTDISDAQMLFNMQIMINKKDIAVPVINSTVDAIRELVGYYRFLQKQKVAFKNYNEAVTTNKSSSYILNDVKKNIARIDKEQQELINKAKAIINNDEILKKSFTHITSIKGIGTLVGIFLLHLFLNYPNANRQQITALLGLDPITIESGTSVKKRSRISKKGLSMYRGVIFYSILSTVRFNEEFKTYYEHLKDRKKHTTSAQIAVMRKLILLAHSLYKNNVDYNPEQFKLEKRVKKGEYAS</sequence>
<proteinExistence type="predicted"/>
<dbReference type="PANTHER" id="PTHR33055:SF17">
    <property type="entry name" value="THIRD ORF IN TRANSPOSON ISC1491"/>
    <property type="match status" value="1"/>
</dbReference>